<gene>
    <name evidence="1" type="ORF">NDU88_001807</name>
</gene>
<protein>
    <submittedName>
        <fullName evidence="1">Uncharacterized protein</fullName>
    </submittedName>
</protein>
<reference evidence="1" key="1">
    <citation type="journal article" date="2022" name="bioRxiv">
        <title>Sequencing and chromosome-scale assembly of the giantPleurodeles waltlgenome.</title>
        <authorList>
            <person name="Brown T."/>
            <person name="Elewa A."/>
            <person name="Iarovenko S."/>
            <person name="Subramanian E."/>
            <person name="Araus A.J."/>
            <person name="Petzold A."/>
            <person name="Susuki M."/>
            <person name="Suzuki K.-i.T."/>
            <person name="Hayashi T."/>
            <person name="Toyoda A."/>
            <person name="Oliveira C."/>
            <person name="Osipova E."/>
            <person name="Leigh N.D."/>
            <person name="Simon A."/>
            <person name="Yun M.H."/>
        </authorList>
    </citation>
    <scope>NUCLEOTIDE SEQUENCE</scope>
    <source>
        <strain evidence="1">20211129_DDA</strain>
        <tissue evidence="1">Liver</tissue>
    </source>
</reference>
<evidence type="ECO:0000313" key="1">
    <source>
        <dbReference type="EMBL" id="KAJ1185011.1"/>
    </source>
</evidence>
<dbReference type="EMBL" id="JANPWB010000005">
    <property type="protein sequence ID" value="KAJ1185011.1"/>
    <property type="molecule type" value="Genomic_DNA"/>
</dbReference>
<accession>A0AAV7U8P2</accession>
<sequence>MIWPHPSSGEPGAYVHVELSVLCPVWPGVERAARFLETAALVRPVWCGVGRPGFCGILVHSTCFLSGRMWRWQLPGPDDPSSAAMVLPSRCGVGRAGGCRSLRPSPVPGLEWTLAPTPGGVGSPAGHRAPLRLLRPLLLPAPGSTLASSLNHSFASAECV</sequence>
<comment type="caution">
    <text evidence="1">The sequence shown here is derived from an EMBL/GenBank/DDBJ whole genome shotgun (WGS) entry which is preliminary data.</text>
</comment>
<organism evidence="1 2">
    <name type="scientific">Pleurodeles waltl</name>
    <name type="common">Iberian ribbed newt</name>
    <dbReference type="NCBI Taxonomy" id="8319"/>
    <lineage>
        <taxon>Eukaryota</taxon>
        <taxon>Metazoa</taxon>
        <taxon>Chordata</taxon>
        <taxon>Craniata</taxon>
        <taxon>Vertebrata</taxon>
        <taxon>Euteleostomi</taxon>
        <taxon>Amphibia</taxon>
        <taxon>Batrachia</taxon>
        <taxon>Caudata</taxon>
        <taxon>Salamandroidea</taxon>
        <taxon>Salamandridae</taxon>
        <taxon>Pleurodelinae</taxon>
        <taxon>Pleurodeles</taxon>
    </lineage>
</organism>
<keyword evidence="2" id="KW-1185">Reference proteome</keyword>
<evidence type="ECO:0000313" key="2">
    <source>
        <dbReference type="Proteomes" id="UP001066276"/>
    </source>
</evidence>
<dbReference type="Proteomes" id="UP001066276">
    <property type="component" value="Chromosome 3_1"/>
</dbReference>
<dbReference type="AlphaFoldDB" id="A0AAV7U8P2"/>
<proteinExistence type="predicted"/>
<name>A0AAV7U8P2_PLEWA</name>